<dbReference type="SUPFAM" id="SSF50978">
    <property type="entry name" value="WD40 repeat-like"/>
    <property type="match status" value="1"/>
</dbReference>
<dbReference type="EMBL" id="JAUIQD010000002">
    <property type="protein sequence ID" value="KAK3360430.1"/>
    <property type="molecule type" value="Genomic_DNA"/>
</dbReference>
<evidence type="ECO:0008006" key="7">
    <source>
        <dbReference type="Google" id="ProtNLM"/>
    </source>
</evidence>
<dbReference type="InterPro" id="IPR029058">
    <property type="entry name" value="AB_hydrolase_fold"/>
</dbReference>
<evidence type="ECO:0000259" key="3">
    <source>
        <dbReference type="Pfam" id="PF22939"/>
    </source>
</evidence>
<evidence type="ECO:0000259" key="4">
    <source>
        <dbReference type="Pfam" id="PF24883"/>
    </source>
</evidence>
<dbReference type="InterPro" id="IPR054471">
    <property type="entry name" value="GPIID_WHD"/>
</dbReference>
<dbReference type="SUPFAM" id="SSF53474">
    <property type="entry name" value="alpha/beta-Hydrolases"/>
    <property type="match status" value="1"/>
</dbReference>
<evidence type="ECO:0000256" key="1">
    <source>
        <dbReference type="ARBA" id="ARBA00022737"/>
    </source>
</evidence>
<dbReference type="Proteomes" id="UP001275084">
    <property type="component" value="Unassembled WGS sequence"/>
</dbReference>
<dbReference type="InterPro" id="IPR027417">
    <property type="entry name" value="P-loop_NTPase"/>
</dbReference>
<sequence>MWKRLKPGRSGLSDTQDTTASGPSRAGQDQRADPLGLLVLHTPPERTVDILFIHGLGGTSLRSWCHDRLLENLWPKLWLPHELPTARILTFGYNAHFSSRKAQASYTIGDFASDLLFRMRYGENTPERLGQVPIVIVAHSMGGLVFKKAFIQGHLNDEFREIISMTKAVVFLATPHQGTDLAGTLNKLLSGSVFGHAPKDYVTELARRSPTIDELNEAFRNHAPKLQIFSFYETLTTAMGPISVKILDKPTAVMGYPNETTTPLNANHHDVCKFTGTDDPNYVAVVGALRSIIDSVTLPAGDRTTPEEDLRLIQDCLGIATAPEEDLAFGLTTRKQETYRGFMESDQFGNWIRSASSQILWAHAPPGSGKSTISSFVIEHLLETNRHCSYFFFKHGQRKKQSARNMLQSLAYQTTLRLPEFRQALAQLARSGAQVSHLDSTALWKKLFFGCLADIKTDIVMYWVIDGLDESESSKLVVELVSGVADFNIHIRVLIFSRPLPDIHQAFQLAKGRVPVVELPLPDNRDDIKLMVAEEIEGLPAGDSFKASVADEIVVRSQGNFLWASLVTKQVVKCRREDQVMRVLDSTPDGMDQLFDRMMDIITNLEDDDDKALAKILLTWAMYAKSPVTIEELSEVYPIELNSVLDLSHTISQVCGQFVIVNPQGRVTLVHHSAREYLKRTKRRPFSLNSECANEELLVKCLAVLCNKGLRQSINTLKVPVFLPYASTSWAAHLDSCEPGSDCVLAALFKFFNGPFPLVWIQYLAMSGRLSELLTVSAKLTAYVRKRKKGDLERSPSRDLSLLETWAVDLMRLTAKFGRYLSEEPGLIYKCIPALSPTSSMIHQKFEKNSAAMLSVSGFSNEVWDDCLARVSSGVGRSSYLAASPLFMAVTSDTPKGTITIWDTKVFAEVKSFHLGERIWALVFNKSGSLLACHSVSRTFVWETRGWLLDFSASNPQHGRHPERALEIKWDEDDALLMVSEQRRVYKLPTRHTEEQRWKQLDPALLEESDVPEGTWLGTPSCVTFNADCTQIAVIYRSFPMSIWNVDPPEMTARLKKPPSYTGTDHIVWHPSGAEVIGISGQVFKWCPVEDTYEEVQGETGNPYGIMCSPNGRVFITTDVKDLIRIYNTSSMSLIYKLSSEGRIERIHFSPDNVRFYGLHASHCNIWEPSCLLRFAEATSEQGSDAGSIADDGFWSNTEDNLSTSISFQASESHADRKPAVTAIEPGHTFRQPIAHANKNGSLSIYDTIRKRTFEITAGKNGFPILLEHLAWSQKHDQLAYSLFYGVTVTVKSISTNGTDGTISAETVYNMDASPEGYDQVRQLLFDTTGTRLLVSGSKKCQVLSIPDGAVLAEHCLPETWKAKWQLHPSAAEYIMYLTSESMTLFSWDGLEQKYTIPLRLSDTLIKAVYVNDGDNDHGPATTAIHDPTTDTSSISVDAILESYNPRLLLVRTETTTQFNRLRYDFMVFPTEQMHDPIITASSVTTEPATVKPLPIHPSLASAVAHAVGILNDGRLVFLDKRLWVCTSPLPLPPDCPAAAPDITRHFFLPHDWVTPKGLRLCRVLRDGTFLCPVKGEVAIMRGDLVSETVRNWYRD</sequence>
<proteinExistence type="predicted"/>
<feature type="domain" description="GPI inositol-deacylase winged helix" evidence="3">
    <location>
        <begin position="610"/>
        <end position="681"/>
    </location>
</feature>
<protein>
    <recommendedName>
        <fullName evidence="7">GPI inositol-deacylase</fullName>
    </recommendedName>
</protein>
<evidence type="ECO:0000313" key="5">
    <source>
        <dbReference type="EMBL" id="KAK3360430.1"/>
    </source>
</evidence>
<accession>A0AAJ0HSG9</accession>
<evidence type="ECO:0000256" key="2">
    <source>
        <dbReference type="SAM" id="MobiDB-lite"/>
    </source>
</evidence>
<dbReference type="InterPro" id="IPR056884">
    <property type="entry name" value="NPHP3-like_N"/>
</dbReference>
<reference evidence="5" key="2">
    <citation type="submission" date="2023-06" db="EMBL/GenBank/DDBJ databases">
        <authorList>
            <consortium name="Lawrence Berkeley National Laboratory"/>
            <person name="Haridas S."/>
            <person name="Hensen N."/>
            <person name="Bonometti L."/>
            <person name="Westerberg I."/>
            <person name="Brannstrom I.O."/>
            <person name="Guillou S."/>
            <person name="Cros-Aarteil S."/>
            <person name="Calhoun S."/>
            <person name="Kuo A."/>
            <person name="Mondo S."/>
            <person name="Pangilinan J."/>
            <person name="Riley R."/>
            <person name="Labutti K."/>
            <person name="Andreopoulos B."/>
            <person name="Lipzen A."/>
            <person name="Chen C."/>
            <person name="Yanf M."/>
            <person name="Daum C."/>
            <person name="Ng V."/>
            <person name="Clum A."/>
            <person name="Steindorff A."/>
            <person name="Ohm R."/>
            <person name="Martin F."/>
            <person name="Silar P."/>
            <person name="Natvig D."/>
            <person name="Lalanne C."/>
            <person name="Gautier V."/>
            <person name="Ament-Velasquez S.L."/>
            <person name="Kruys A."/>
            <person name="Hutchinson M.I."/>
            <person name="Powell A.J."/>
            <person name="Barry K."/>
            <person name="Miller A.N."/>
            <person name="Grigoriev I.V."/>
            <person name="Debuchy R."/>
            <person name="Gladieux P."/>
            <person name="Thoren M.H."/>
            <person name="Johannesson H."/>
        </authorList>
    </citation>
    <scope>NUCLEOTIDE SEQUENCE</scope>
    <source>
        <strain evidence="5">CBS 955.72</strain>
    </source>
</reference>
<feature type="region of interest" description="Disordered" evidence="2">
    <location>
        <begin position="1"/>
        <end position="33"/>
    </location>
</feature>
<dbReference type="InterPro" id="IPR036322">
    <property type="entry name" value="WD40_repeat_dom_sf"/>
</dbReference>
<keyword evidence="1" id="KW-0677">Repeat</keyword>
<organism evidence="5 6">
    <name type="scientific">Lasiosphaeria hispida</name>
    <dbReference type="NCBI Taxonomy" id="260671"/>
    <lineage>
        <taxon>Eukaryota</taxon>
        <taxon>Fungi</taxon>
        <taxon>Dikarya</taxon>
        <taxon>Ascomycota</taxon>
        <taxon>Pezizomycotina</taxon>
        <taxon>Sordariomycetes</taxon>
        <taxon>Sordariomycetidae</taxon>
        <taxon>Sordariales</taxon>
        <taxon>Lasiosphaeriaceae</taxon>
        <taxon>Lasiosphaeria</taxon>
    </lineage>
</organism>
<dbReference type="Gene3D" id="3.40.50.300">
    <property type="entry name" value="P-loop containing nucleotide triphosphate hydrolases"/>
    <property type="match status" value="1"/>
</dbReference>
<gene>
    <name evidence="5" type="ORF">B0T25DRAFT_129975</name>
</gene>
<dbReference type="SUPFAM" id="SSF82171">
    <property type="entry name" value="DPP6 N-terminal domain-like"/>
    <property type="match status" value="1"/>
</dbReference>
<comment type="caution">
    <text evidence="5">The sequence shown here is derived from an EMBL/GenBank/DDBJ whole genome shotgun (WGS) entry which is preliminary data.</text>
</comment>
<name>A0AAJ0HSG9_9PEZI</name>
<dbReference type="InterPro" id="IPR015943">
    <property type="entry name" value="WD40/YVTN_repeat-like_dom_sf"/>
</dbReference>
<dbReference type="PANTHER" id="PTHR10039">
    <property type="entry name" value="AMELOGENIN"/>
    <property type="match status" value="1"/>
</dbReference>
<reference evidence="5" key="1">
    <citation type="journal article" date="2023" name="Mol. Phylogenet. Evol.">
        <title>Genome-scale phylogeny and comparative genomics of the fungal order Sordariales.</title>
        <authorList>
            <person name="Hensen N."/>
            <person name="Bonometti L."/>
            <person name="Westerberg I."/>
            <person name="Brannstrom I.O."/>
            <person name="Guillou S."/>
            <person name="Cros-Aarteil S."/>
            <person name="Calhoun S."/>
            <person name="Haridas S."/>
            <person name="Kuo A."/>
            <person name="Mondo S."/>
            <person name="Pangilinan J."/>
            <person name="Riley R."/>
            <person name="LaButti K."/>
            <person name="Andreopoulos B."/>
            <person name="Lipzen A."/>
            <person name="Chen C."/>
            <person name="Yan M."/>
            <person name="Daum C."/>
            <person name="Ng V."/>
            <person name="Clum A."/>
            <person name="Steindorff A."/>
            <person name="Ohm R.A."/>
            <person name="Martin F."/>
            <person name="Silar P."/>
            <person name="Natvig D.O."/>
            <person name="Lalanne C."/>
            <person name="Gautier V."/>
            <person name="Ament-Velasquez S.L."/>
            <person name="Kruys A."/>
            <person name="Hutchinson M.I."/>
            <person name="Powell A.J."/>
            <person name="Barry K."/>
            <person name="Miller A.N."/>
            <person name="Grigoriev I.V."/>
            <person name="Debuchy R."/>
            <person name="Gladieux P."/>
            <person name="Hiltunen Thoren M."/>
            <person name="Johannesson H."/>
        </authorList>
    </citation>
    <scope>NUCLEOTIDE SEQUENCE</scope>
    <source>
        <strain evidence="5">CBS 955.72</strain>
    </source>
</reference>
<dbReference type="PANTHER" id="PTHR10039:SF16">
    <property type="entry name" value="GPI INOSITOL-DEACYLASE"/>
    <property type="match status" value="1"/>
</dbReference>
<dbReference type="Pfam" id="PF24883">
    <property type="entry name" value="NPHP3_N"/>
    <property type="match status" value="1"/>
</dbReference>
<feature type="compositionally biased region" description="Polar residues" evidence="2">
    <location>
        <begin position="12"/>
        <end position="22"/>
    </location>
</feature>
<dbReference type="Pfam" id="PF22939">
    <property type="entry name" value="WHD_GPIID"/>
    <property type="match status" value="1"/>
</dbReference>
<dbReference type="Gene3D" id="3.40.50.1820">
    <property type="entry name" value="alpha/beta hydrolase"/>
    <property type="match status" value="1"/>
</dbReference>
<keyword evidence="6" id="KW-1185">Reference proteome</keyword>
<feature type="domain" description="Nephrocystin 3-like N-terminal" evidence="4">
    <location>
        <begin position="338"/>
        <end position="498"/>
    </location>
</feature>
<dbReference type="Gene3D" id="2.130.10.10">
    <property type="entry name" value="YVTN repeat-like/Quinoprotein amine dehydrogenase"/>
    <property type="match status" value="2"/>
</dbReference>
<evidence type="ECO:0000313" key="6">
    <source>
        <dbReference type="Proteomes" id="UP001275084"/>
    </source>
</evidence>
<dbReference type="SUPFAM" id="SSF52540">
    <property type="entry name" value="P-loop containing nucleoside triphosphate hydrolases"/>
    <property type="match status" value="1"/>
</dbReference>